<keyword evidence="1" id="KW-1133">Transmembrane helix</keyword>
<dbReference type="RefSeq" id="WP_204892141.1">
    <property type="nucleotide sequence ID" value="NZ_JBHUFW010000005.1"/>
</dbReference>
<feature type="transmembrane region" description="Helical" evidence="1">
    <location>
        <begin position="62"/>
        <end position="79"/>
    </location>
</feature>
<proteinExistence type="predicted"/>
<reference evidence="4" key="1">
    <citation type="journal article" date="2019" name="Int. J. Syst. Evol. Microbiol.">
        <title>The Global Catalogue of Microorganisms (GCM) 10K type strain sequencing project: providing services to taxonomists for standard genome sequencing and annotation.</title>
        <authorList>
            <consortium name="The Broad Institute Genomics Platform"/>
            <consortium name="The Broad Institute Genome Sequencing Center for Infectious Disease"/>
            <person name="Wu L."/>
            <person name="Ma J."/>
        </authorList>
    </citation>
    <scope>NUCLEOTIDE SEQUENCE [LARGE SCALE GENOMIC DNA]</scope>
    <source>
        <strain evidence="4">CGMCC 1.15475</strain>
    </source>
</reference>
<dbReference type="Proteomes" id="UP001597273">
    <property type="component" value="Unassembled WGS sequence"/>
</dbReference>
<sequence length="162" mass="18550">MKQPKIKIPKTLLETIFDAIGITFYLLAIIYLAMVFGGLPDRVPGHFNGAGEVDRWGSKMELIILPLVGGGLWLLFTVLEKYPHVYNYINLREDNLEAQYRNGRLMLNVLKNEIVLFFSMITYSMIQIAQGEAEGLGRIFLPVFLGIILVSLFVFMFRMVRM</sequence>
<keyword evidence="4" id="KW-1185">Reference proteome</keyword>
<dbReference type="Pfam" id="PF07853">
    <property type="entry name" value="DUF1648"/>
    <property type="match status" value="1"/>
</dbReference>
<keyword evidence="1" id="KW-0472">Membrane</keyword>
<feature type="transmembrane region" description="Helical" evidence="1">
    <location>
        <begin position="139"/>
        <end position="160"/>
    </location>
</feature>
<evidence type="ECO:0000313" key="4">
    <source>
        <dbReference type="Proteomes" id="UP001597273"/>
    </source>
</evidence>
<evidence type="ECO:0000256" key="1">
    <source>
        <dbReference type="SAM" id="Phobius"/>
    </source>
</evidence>
<feature type="transmembrane region" description="Helical" evidence="1">
    <location>
        <begin position="114"/>
        <end position="133"/>
    </location>
</feature>
<protein>
    <submittedName>
        <fullName evidence="3">DUF1648 domain-containing protein</fullName>
    </submittedName>
</protein>
<feature type="transmembrane region" description="Helical" evidence="1">
    <location>
        <begin position="12"/>
        <end position="34"/>
    </location>
</feature>
<dbReference type="InterPro" id="IPR012867">
    <property type="entry name" value="DUF1648"/>
</dbReference>
<evidence type="ECO:0000313" key="3">
    <source>
        <dbReference type="EMBL" id="MFD1863023.1"/>
    </source>
</evidence>
<accession>A0ABW4QHN0</accession>
<feature type="domain" description="DUF1648" evidence="2">
    <location>
        <begin position="25"/>
        <end position="68"/>
    </location>
</feature>
<name>A0ABW4QHN0_9BACL</name>
<gene>
    <name evidence="3" type="ORF">ACFSDB_08770</name>
</gene>
<organism evidence="3 4">
    <name type="scientific">Planococcus chinensis</name>
    <dbReference type="NCBI Taxonomy" id="272917"/>
    <lineage>
        <taxon>Bacteria</taxon>
        <taxon>Bacillati</taxon>
        <taxon>Bacillota</taxon>
        <taxon>Bacilli</taxon>
        <taxon>Bacillales</taxon>
        <taxon>Caryophanaceae</taxon>
        <taxon>Planococcus</taxon>
    </lineage>
</organism>
<comment type="caution">
    <text evidence="3">The sequence shown here is derived from an EMBL/GenBank/DDBJ whole genome shotgun (WGS) entry which is preliminary data.</text>
</comment>
<keyword evidence="1" id="KW-0812">Transmembrane</keyword>
<evidence type="ECO:0000259" key="2">
    <source>
        <dbReference type="Pfam" id="PF07853"/>
    </source>
</evidence>
<dbReference type="EMBL" id="JBHUFW010000005">
    <property type="protein sequence ID" value="MFD1863023.1"/>
    <property type="molecule type" value="Genomic_DNA"/>
</dbReference>